<name>A0A4Y2B481_ARAVE</name>
<organism evidence="1 2">
    <name type="scientific">Araneus ventricosus</name>
    <name type="common">Orbweaver spider</name>
    <name type="synonym">Epeira ventricosa</name>
    <dbReference type="NCBI Taxonomy" id="182803"/>
    <lineage>
        <taxon>Eukaryota</taxon>
        <taxon>Metazoa</taxon>
        <taxon>Ecdysozoa</taxon>
        <taxon>Arthropoda</taxon>
        <taxon>Chelicerata</taxon>
        <taxon>Arachnida</taxon>
        <taxon>Araneae</taxon>
        <taxon>Araneomorphae</taxon>
        <taxon>Entelegynae</taxon>
        <taxon>Araneoidea</taxon>
        <taxon>Araneidae</taxon>
        <taxon>Araneus</taxon>
    </lineage>
</organism>
<comment type="caution">
    <text evidence="1">The sequence shown here is derived from an EMBL/GenBank/DDBJ whole genome shotgun (WGS) entry which is preliminary data.</text>
</comment>
<reference evidence="1 2" key="1">
    <citation type="journal article" date="2019" name="Sci. Rep.">
        <title>Orb-weaving spider Araneus ventricosus genome elucidates the spidroin gene catalogue.</title>
        <authorList>
            <person name="Kono N."/>
            <person name="Nakamura H."/>
            <person name="Ohtoshi R."/>
            <person name="Moran D.A.P."/>
            <person name="Shinohara A."/>
            <person name="Yoshida Y."/>
            <person name="Fujiwara M."/>
            <person name="Mori M."/>
            <person name="Tomita M."/>
            <person name="Arakawa K."/>
        </authorList>
    </citation>
    <scope>NUCLEOTIDE SEQUENCE [LARGE SCALE GENOMIC DNA]</scope>
</reference>
<proteinExistence type="predicted"/>
<gene>
    <name evidence="1" type="ORF">AVEN_89136_1</name>
</gene>
<dbReference type="AlphaFoldDB" id="A0A4Y2B481"/>
<keyword evidence="2" id="KW-1185">Reference proteome</keyword>
<dbReference type="Proteomes" id="UP000499080">
    <property type="component" value="Unassembled WGS sequence"/>
</dbReference>
<sequence length="151" mass="17094">MWAVAWMCHTQRHDGPESRKVAHIPCSNRSSSNCSGLSLYYGLHTFVFYSRVLCIQISWKIYFLPSHMMVHLMSTMSMRGRMKFHLAAYPHIHQKCFSVNVWAGIGSDHRTGLQLQPKCINRGKQHTFAGCVTKLAGKCSKGHPAAYIILA</sequence>
<protein>
    <submittedName>
        <fullName evidence="1">Uncharacterized protein</fullName>
    </submittedName>
</protein>
<accession>A0A4Y2B481</accession>
<dbReference type="EMBL" id="BGPR01000046">
    <property type="protein sequence ID" value="GBL86096.1"/>
    <property type="molecule type" value="Genomic_DNA"/>
</dbReference>
<evidence type="ECO:0000313" key="2">
    <source>
        <dbReference type="Proteomes" id="UP000499080"/>
    </source>
</evidence>
<evidence type="ECO:0000313" key="1">
    <source>
        <dbReference type="EMBL" id="GBL86096.1"/>
    </source>
</evidence>